<dbReference type="STRING" id="36166.T1GX64"/>
<keyword evidence="6" id="KW-1185">Reference proteome</keyword>
<accession>T1GX64</accession>
<dbReference type="HOGENOM" id="CLU_034504_2_0_1"/>
<evidence type="ECO:0000256" key="2">
    <source>
        <dbReference type="ARBA" id="ARBA00017682"/>
    </source>
</evidence>
<evidence type="ECO:0000313" key="5">
    <source>
        <dbReference type="EnsemblMetazoa" id="MESCA008406-PA"/>
    </source>
</evidence>
<dbReference type="PANTHER" id="PTHR13395:SF6">
    <property type="entry name" value="SISTER CHROMATID COHESION PROTEIN DCC1"/>
    <property type="match status" value="1"/>
</dbReference>
<dbReference type="Pfam" id="PF09724">
    <property type="entry name" value="Dcc1"/>
    <property type="match status" value="1"/>
</dbReference>
<dbReference type="OMA" id="DWMENDS"/>
<name>T1GX64_MEGSC</name>
<dbReference type="GO" id="GO:0006260">
    <property type="term" value="P:DNA replication"/>
    <property type="evidence" value="ECO:0007669"/>
    <property type="project" value="UniProtKB-KW"/>
</dbReference>
<reference evidence="5" key="2">
    <citation type="submission" date="2015-06" db="UniProtKB">
        <authorList>
            <consortium name="EnsemblMetazoa"/>
        </authorList>
    </citation>
    <scope>IDENTIFICATION</scope>
</reference>
<evidence type="ECO:0000256" key="4">
    <source>
        <dbReference type="SAM" id="MobiDB-lite"/>
    </source>
</evidence>
<reference evidence="6" key="1">
    <citation type="submission" date="2013-02" db="EMBL/GenBank/DDBJ databases">
        <authorList>
            <person name="Hughes D."/>
        </authorList>
    </citation>
    <scope>NUCLEOTIDE SEQUENCE</scope>
    <source>
        <strain>Durham</strain>
        <strain evidence="6">NC isolate 2 -- Noor lab</strain>
    </source>
</reference>
<comment type="similarity">
    <text evidence="1">Belongs to the DCC1 family.</text>
</comment>
<dbReference type="Proteomes" id="UP000015102">
    <property type="component" value="Unassembled WGS sequence"/>
</dbReference>
<dbReference type="EMBL" id="CAQQ02164565">
    <property type="status" value="NOT_ANNOTATED_CDS"/>
    <property type="molecule type" value="Genomic_DNA"/>
</dbReference>
<dbReference type="EnsemblMetazoa" id="MESCA008406-RA">
    <property type="protein sequence ID" value="MESCA008406-PA"/>
    <property type="gene ID" value="MESCA008406"/>
</dbReference>
<organism evidence="5 6">
    <name type="scientific">Megaselia scalaris</name>
    <name type="common">Humpbacked fly</name>
    <name type="synonym">Phora scalaris</name>
    <dbReference type="NCBI Taxonomy" id="36166"/>
    <lineage>
        <taxon>Eukaryota</taxon>
        <taxon>Metazoa</taxon>
        <taxon>Ecdysozoa</taxon>
        <taxon>Arthropoda</taxon>
        <taxon>Hexapoda</taxon>
        <taxon>Insecta</taxon>
        <taxon>Pterygota</taxon>
        <taxon>Neoptera</taxon>
        <taxon>Endopterygota</taxon>
        <taxon>Diptera</taxon>
        <taxon>Brachycera</taxon>
        <taxon>Muscomorpha</taxon>
        <taxon>Platypezoidea</taxon>
        <taxon>Phoridae</taxon>
        <taxon>Megaseliini</taxon>
        <taxon>Megaselia</taxon>
    </lineage>
</organism>
<dbReference type="InterPro" id="IPR019128">
    <property type="entry name" value="Dcc1"/>
</dbReference>
<protein>
    <recommendedName>
        <fullName evidence="2">Sister chromatid cohesion protein DCC1</fullName>
    </recommendedName>
</protein>
<dbReference type="GO" id="GO:0031390">
    <property type="term" value="C:Ctf18 RFC-like complex"/>
    <property type="evidence" value="ECO:0007669"/>
    <property type="project" value="InterPro"/>
</dbReference>
<evidence type="ECO:0000256" key="1">
    <source>
        <dbReference type="ARBA" id="ARBA00007017"/>
    </source>
</evidence>
<keyword evidence="3" id="KW-0235">DNA replication</keyword>
<evidence type="ECO:0000313" key="6">
    <source>
        <dbReference type="Proteomes" id="UP000015102"/>
    </source>
</evidence>
<dbReference type="GO" id="GO:0000775">
    <property type="term" value="C:chromosome, centromeric region"/>
    <property type="evidence" value="ECO:0007669"/>
    <property type="project" value="TreeGrafter"/>
</dbReference>
<feature type="region of interest" description="Disordered" evidence="4">
    <location>
        <begin position="115"/>
        <end position="147"/>
    </location>
</feature>
<feature type="compositionally biased region" description="Polar residues" evidence="4">
    <location>
        <begin position="115"/>
        <end position="137"/>
    </location>
</feature>
<sequence length="288" mass="34042">MEVDDHQFEETEEIYQRSLEDVHEILKHAKVDEKTLTPLTQAIYYPDEELPDLRLVELDAHILQQIHEGSNMYFKGGLDEKVVLCTDEKTYEVKTAEISNCLLVIPDLKYAQQTSKSPLKSPKNQKGNSSFNNSLNDSTEEENMNRSLESKKVQKIFNEYFELKEIKPRYKKIGDLLQMTRYSGPENEFCIDHKLLFTYDELFDTIQCSRKEFNEGLRFYRAIELDGFFRIMDYEYEYRIVNHMVQLINENSWSLDHIDRNTTYQSLVGIAPREIVEGLFEIYTKHSE</sequence>
<proteinExistence type="inferred from homology"/>
<dbReference type="AlphaFoldDB" id="T1GX64"/>
<dbReference type="GO" id="GO:0034088">
    <property type="term" value="P:maintenance of mitotic sister chromatid cohesion"/>
    <property type="evidence" value="ECO:0007669"/>
    <property type="project" value="TreeGrafter"/>
</dbReference>
<evidence type="ECO:0000256" key="3">
    <source>
        <dbReference type="ARBA" id="ARBA00022705"/>
    </source>
</evidence>
<dbReference type="GO" id="GO:0000785">
    <property type="term" value="C:chromatin"/>
    <property type="evidence" value="ECO:0007669"/>
    <property type="project" value="TreeGrafter"/>
</dbReference>
<dbReference type="PANTHER" id="PTHR13395">
    <property type="entry name" value="SISTER CHROMATID COHESION PROTEIN DCC1-RELATED"/>
    <property type="match status" value="1"/>
</dbReference>